<gene>
    <name evidence="4" type="ORF">MSPICULIGERA_LOCUS20675</name>
</gene>
<dbReference type="InterPro" id="IPR002656">
    <property type="entry name" value="Acyl_transf_3_dom"/>
</dbReference>
<dbReference type="PANTHER" id="PTHR23028:SF53">
    <property type="entry name" value="ACYL_TRANSF_3 DOMAIN-CONTAINING PROTEIN"/>
    <property type="match status" value="1"/>
</dbReference>
<evidence type="ECO:0000313" key="5">
    <source>
        <dbReference type="Proteomes" id="UP001177023"/>
    </source>
</evidence>
<keyword evidence="1" id="KW-0812">Transmembrane</keyword>
<evidence type="ECO:0000259" key="3">
    <source>
        <dbReference type="Pfam" id="PF19040"/>
    </source>
</evidence>
<evidence type="ECO:0000259" key="2">
    <source>
        <dbReference type="Pfam" id="PF01757"/>
    </source>
</evidence>
<dbReference type="GO" id="GO:0000271">
    <property type="term" value="P:polysaccharide biosynthetic process"/>
    <property type="evidence" value="ECO:0007669"/>
    <property type="project" value="TreeGrafter"/>
</dbReference>
<evidence type="ECO:0000256" key="1">
    <source>
        <dbReference type="SAM" id="Phobius"/>
    </source>
</evidence>
<keyword evidence="1" id="KW-0472">Membrane</keyword>
<feature type="transmembrane region" description="Helical" evidence="1">
    <location>
        <begin position="144"/>
        <end position="161"/>
    </location>
</feature>
<feature type="transmembrane region" description="Helical" evidence="1">
    <location>
        <begin position="74"/>
        <end position="93"/>
    </location>
</feature>
<feature type="transmembrane region" description="Helical" evidence="1">
    <location>
        <begin position="258"/>
        <end position="279"/>
    </location>
</feature>
<feature type="non-terminal residue" evidence="4">
    <location>
        <position position="692"/>
    </location>
</feature>
<dbReference type="GO" id="GO:0016747">
    <property type="term" value="F:acyltransferase activity, transferring groups other than amino-acyl groups"/>
    <property type="evidence" value="ECO:0007669"/>
    <property type="project" value="InterPro"/>
</dbReference>
<accession>A0AA36G7X0</accession>
<feature type="domain" description="SGNH" evidence="3">
    <location>
        <begin position="442"/>
        <end position="671"/>
    </location>
</feature>
<feature type="transmembrane region" description="Helical" evidence="1">
    <location>
        <begin position="12"/>
        <end position="28"/>
    </location>
</feature>
<name>A0AA36G7X0_9BILA</name>
<keyword evidence="1" id="KW-1133">Transmembrane helix</keyword>
<dbReference type="Proteomes" id="UP001177023">
    <property type="component" value="Unassembled WGS sequence"/>
</dbReference>
<comment type="caution">
    <text evidence="4">The sequence shown here is derived from an EMBL/GenBank/DDBJ whole genome shotgun (WGS) entry which is preliminary data.</text>
</comment>
<feature type="transmembrane region" description="Helical" evidence="1">
    <location>
        <begin position="374"/>
        <end position="396"/>
    </location>
</feature>
<feature type="domain" description="Acyltransferase 3" evidence="2">
    <location>
        <begin position="10"/>
        <end position="362"/>
    </location>
</feature>
<dbReference type="InterPro" id="IPR050879">
    <property type="entry name" value="Acyltransferase_3"/>
</dbReference>
<dbReference type="PANTHER" id="PTHR23028">
    <property type="entry name" value="ACETYLTRANSFERASE"/>
    <property type="match status" value="1"/>
</dbReference>
<keyword evidence="5" id="KW-1185">Reference proteome</keyword>
<evidence type="ECO:0008006" key="6">
    <source>
        <dbReference type="Google" id="ProtNLM"/>
    </source>
</evidence>
<dbReference type="AlphaFoldDB" id="A0AA36G7X0"/>
<dbReference type="GO" id="GO:0016020">
    <property type="term" value="C:membrane"/>
    <property type="evidence" value="ECO:0007669"/>
    <property type="project" value="TreeGrafter"/>
</dbReference>
<protein>
    <recommendedName>
        <fullName evidence="6">Acyltransferase</fullName>
    </recommendedName>
</protein>
<feature type="transmembrane region" description="Helical" evidence="1">
    <location>
        <begin position="166"/>
        <end position="183"/>
    </location>
</feature>
<dbReference type="Pfam" id="PF19040">
    <property type="entry name" value="SGNH"/>
    <property type="match status" value="1"/>
</dbReference>
<dbReference type="EMBL" id="CATQJA010002664">
    <property type="protein sequence ID" value="CAJ0582545.1"/>
    <property type="molecule type" value="Genomic_DNA"/>
</dbReference>
<dbReference type="InterPro" id="IPR043968">
    <property type="entry name" value="SGNH"/>
</dbReference>
<organism evidence="4 5">
    <name type="scientific">Mesorhabditis spiculigera</name>
    <dbReference type="NCBI Taxonomy" id="96644"/>
    <lineage>
        <taxon>Eukaryota</taxon>
        <taxon>Metazoa</taxon>
        <taxon>Ecdysozoa</taxon>
        <taxon>Nematoda</taxon>
        <taxon>Chromadorea</taxon>
        <taxon>Rhabditida</taxon>
        <taxon>Rhabditina</taxon>
        <taxon>Rhabditomorpha</taxon>
        <taxon>Rhabditoidea</taxon>
        <taxon>Rhabditidae</taxon>
        <taxon>Mesorhabditinae</taxon>
        <taxon>Mesorhabditis</taxon>
    </lineage>
</organism>
<feature type="transmembrane region" description="Helical" evidence="1">
    <location>
        <begin position="342"/>
        <end position="362"/>
    </location>
</feature>
<reference evidence="4" key="1">
    <citation type="submission" date="2023-06" db="EMBL/GenBank/DDBJ databases">
        <authorList>
            <person name="Delattre M."/>
        </authorList>
    </citation>
    <scope>NUCLEOTIDE SEQUENCE</scope>
    <source>
        <strain evidence="4">AF72</strain>
    </source>
</reference>
<evidence type="ECO:0000313" key="4">
    <source>
        <dbReference type="EMBL" id="CAJ0582545.1"/>
    </source>
</evidence>
<dbReference type="Pfam" id="PF01757">
    <property type="entry name" value="Acyl_transf_3"/>
    <property type="match status" value="1"/>
</dbReference>
<sequence length="692" mass="78955">MTATQKSGAVQALRALAIVAVIIFHLNSGLARNGFLGVDMFFVISGYLMTMILSKSGVTVSSTLTFLQRRIKRILPIYILTIASVLVAARAILVAKDLRILRSDAIWSLTLTSNMQPLFHEYDYFEELTAYKLLTHTWSLSAELQYYVFVPFVMLCMLAVGYYSRLLISLIVILASIGCQLALPPGIGFGLLPCRVWQFFFGLLVYEISQKRQSNQIHPTTLENGQEYKILMEEGSGDEEKEEEGSCERVFGKPSRDFSPFFCVATFALAIVICFYSVGNGLVDRILATFLAALVIYFSTNGATPVLDIWPIQYLGDISYILYLAHWPVIIFLKYMAFEETITLPTAILAILITVTIAVIIHHTMEQWFITGSFWYAIAWIGALLAISTIFLLLPINESDDGPEMNSMQITSNFSKNCKALQTPVAFPKLENFKVTLGGYEKYGEDSGNGSFNVVLLGNSFMRFGFPHFHKALKKRYKKLYFHAITSCMPFEQHWLTDPKQAFSKNCKDSYQLDLNLLEKAKPKIIFMSIGYVGGFITHDVTKDDIWIQRALESFEVYGKYADHIVLDTPWHKIPGRLADNIQKRITKGLPPLPKNETQFTFKDYLYEYRKAFKRVEYIRQHCPKCHFLEVQSEFCDGVHCQTMDYDCGSTFYTTDGIHMTNFAKNLLYHRLKAEIDIVYAVEEEAKKKRRR</sequence>
<feature type="transmembrane region" description="Helical" evidence="1">
    <location>
        <begin position="34"/>
        <end position="53"/>
    </location>
</feature>
<proteinExistence type="predicted"/>
<feature type="transmembrane region" description="Helical" evidence="1">
    <location>
        <begin position="285"/>
        <end position="306"/>
    </location>
</feature>